<keyword evidence="4" id="KW-1003">Cell membrane</keyword>
<comment type="subcellular location">
    <subcellularLocation>
        <location evidence="2">Cell membrane</location>
        <topology evidence="2">Multi-pass membrane protein</topology>
    </subcellularLocation>
</comment>
<dbReference type="PANTHER" id="PTHR45528">
    <property type="entry name" value="SENSOR HISTIDINE KINASE CPXA"/>
    <property type="match status" value="1"/>
</dbReference>
<feature type="transmembrane region" description="Helical" evidence="14">
    <location>
        <begin position="12"/>
        <end position="31"/>
    </location>
</feature>
<dbReference type="InterPro" id="IPR050398">
    <property type="entry name" value="HssS/ArlS-like"/>
</dbReference>
<dbReference type="RefSeq" id="WP_084230206.1">
    <property type="nucleotide sequence ID" value="NZ_FWWR01000009.1"/>
</dbReference>
<dbReference type="OrthoDB" id="9792991at2"/>
<keyword evidence="12" id="KW-0902">Two-component regulatory system</keyword>
<dbReference type="GO" id="GO:0005886">
    <property type="term" value="C:plasma membrane"/>
    <property type="evidence" value="ECO:0007669"/>
    <property type="project" value="UniProtKB-SubCell"/>
</dbReference>
<feature type="transmembrane region" description="Helical" evidence="14">
    <location>
        <begin position="331"/>
        <end position="354"/>
    </location>
</feature>
<evidence type="ECO:0000256" key="11">
    <source>
        <dbReference type="ARBA" id="ARBA00022989"/>
    </source>
</evidence>
<comment type="catalytic activity">
    <reaction evidence="1">
        <text>ATP + protein L-histidine = ADP + protein N-phospho-L-histidine.</text>
        <dbReference type="EC" id="2.7.13.3"/>
    </reaction>
</comment>
<dbReference type="SUPFAM" id="SSF47384">
    <property type="entry name" value="Homodimeric domain of signal transducing histidine kinase"/>
    <property type="match status" value="1"/>
</dbReference>
<evidence type="ECO:0000256" key="2">
    <source>
        <dbReference type="ARBA" id="ARBA00004651"/>
    </source>
</evidence>
<evidence type="ECO:0000256" key="6">
    <source>
        <dbReference type="ARBA" id="ARBA00022679"/>
    </source>
</evidence>
<dbReference type="Proteomes" id="UP000192368">
    <property type="component" value="Unassembled WGS sequence"/>
</dbReference>
<dbReference type="Pfam" id="PF02518">
    <property type="entry name" value="HATPase_c"/>
    <property type="match status" value="1"/>
</dbReference>
<dbReference type="InterPro" id="IPR036890">
    <property type="entry name" value="HATPase_C_sf"/>
</dbReference>
<evidence type="ECO:0000256" key="3">
    <source>
        <dbReference type="ARBA" id="ARBA00012438"/>
    </source>
</evidence>
<dbReference type="Pfam" id="PF00512">
    <property type="entry name" value="HisKA"/>
    <property type="match status" value="1"/>
</dbReference>
<keyword evidence="13 14" id="KW-0472">Membrane</keyword>
<dbReference type="CDD" id="cd00082">
    <property type="entry name" value="HisKA"/>
    <property type="match status" value="1"/>
</dbReference>
<accession>A0A1W1UQU5</accession>
<keyword evidence="5" id="KW-0597">Phosphoprotein</keyword>
<evidence type="ECO:0000313" key="16">
    <source>
        <dbReference type="EMBL" id="SMB83181.1"/>
    </source>
</evidence>
<dbReference type="EC" id="2.7.13.3" evidence="3"/>
<sequence>MSDIDIRYSSKGLAIIFLVISILGVLFGIYGSENDLFSSYHNDRSCYYSYYDQVERSLYKEGAGKLNHYYIDDTSSDRFISSYVRSYKIANYPFTEEYKKHSNKVVLDMTEHDGGFEEYGSYGAAIDAAREHDISNPRINVNITEEPIYNTYYLTNDSGIDEFDPQDVADYLKTAKTNIVISGVWENGSLKFTRDINEIRAQDIPYATNLKQAIREVYSSIGNNGIQKLNFTYSINTESNAFKQYILAMNYEEKIFPNSALGVAAGIVLILILGLFSSYEKMKESRFYISILKIPVEMVIFVAIPLWLMCGAMAADFFSRHTELTTGIVSPFYLLQVVAIITMGVAVLYLLYALKDVFYKGFSSTIVKNSIVSKILNFFREKSVGFFRKSKNVSNEYLKDFDPGKKRNLMLFFLGLFILGIVAANIVVVRQFQLIVLILWTVLLGVIFIRVQKYTSELEDIEKTAKIISEGHYDIKIEEGNSNFKGLAHNLNLITSNLDSAISNAVKSEKLKTDLIANVSHDLKTPLTSIINYSELIVNEENVENIKKYSGVINEKSLKLKNLIEDLFEAAKVSSDNIDLEIEEIDFKQLIKQIIGEWEDKLEEKNLSIVEEYTPESVMLNLDGVKTSRILDNLFSNIYKYALEGTRIYLTLEKKENVVLTIKNISKFPLNISEDELMERFKRGDVSRNTEGSGLGLSIAQSLVKAQKGNFEIEIDGDLFKSKIEF</sequence>
<keyword evidence="17" id="KW-1185">Reference proteome</keyword>
<dbReference type="Gene3D" id="1.10.287.130">
    <property type="match status" value="1"/>
</dbReference>
<proteinExistence type="predicted"/>
<feature type="domain" description="Histidine kinase" evidence="15">
    <location>
        <begin position="518"/>
        <end position="726"/>
    </location>
</feature>
<feature type="transmembrane region" description="Helical" evidence="14">
    <location>
        <begin position="434"/>
        <end position="451"/>
    </location>
</feature>
<evidence type="ECO:0000256" key="14">
    <source>
        <dbReference type="SAM" id="Phobius"/>
    </source>
</evidence>
<feature type="transmembrane region" description="Helical" evidence="14">
    <location>
        <begin position="255"/>
        <end position="277"/>
    </location>
</feature>
<keyword evidence="8" id="KW-0547">Nucleotide-binding</keyword>
<evidence type="ECO:0000256" key="12">
    <source>
        <dbReference type="ARBA" id="ARBA00023012"/>
    </source>
</evidence>
<reference evidence="17" key="1">
    <citation type="submission" date="2017-04" db="EMBL/GenBank/DDBJ databases">
        <authorList>
            <person name="Varghese N."/>
            <person name="Submissions S."/>
        </authorList>
    </citation>
    <scope>NUCLEOTIDE SEQUENCE [LARGE SCALE GENOMIC DNA]</scope>
    <source>
        <strain evidence="17">DSM 20463</strain>
    </source>
</reference>
<dbReference type="InterPro" id="IPR036097">
    <property type="entry name" value="HisK_dim/P_sf"/>
</dbReference>
<protein>
    <recommendedName>
        <fullName evidence="3">histidine kinase</fullName>
        <ecNumber evidence="3">2.7.13.3</ecNumber>
    </recommendedName>
</protein>
<evidence type="ECO:0000256" key="10">
    <source>
        <dbReference type="ARBA" id="ARBA00022840"/>
    </source>
</evidence>
<evidence type="ECO:0000256" key="7">
    <source>
        <dbReference type="ARBA" id="ARBA00022692"/>
    </source>
</evidence>
<keyword evidence="9 16" id="KW-0418">Kinase</keyword>
<evidence type="ECO:0000256" key="9">
    <source>
        <dbReference type="ARBA" id="ARBA00022777"/>
    </source>
</evidence>
<dbReference type="GO" id="GO:0005524">
    <property type="term" value="F:ATP binding"/>
    <property type="evidence" value="ECO:0007669"/>
    <property type="project" value="UniProtKB-KW"/>
</dbReference>
<evidence type="ECO:0000256" key="5">
    <source>
        <dbReference type="ARBA" id="ARBA00022553"/>
    </source>
</evidence>
<keyword evidence="7 14" id="KW-0812">Transmembrane</keyword>
<dbReference type="EMBL" id="FWWR01000009">
    <property type="protein sequence ID" value="SMB83181.1"/>
    <property type="molecule type" value="Genomic_DNA"/>
</dbReference>
<keyword evidence="11 14" id="KW-1133">Transmembrane helix</keyword>
<dbReference type="InterPro" id="IPR005467">
    <property type="entry name" value="His_kinase_dom"/>
</dbReference>
<dbReference type="InterPro" id="IPR003594">
    <property type="entry name" value="HATPase_dom"/>
</dbReference>
<keyword evidence="6" id="KW-0808">Transferase</keyword>
<feature type="transmembrane region" description="Helical" evidence="14">
    <location>
        <begin position="409"/>
        <end position="428"/>
    </location>
</feature>
<dbReference type="PROSITE" id="PS50109">
    <property type="entry name" value="HIS_KIN"/>
    <property type="match status" value="1"/>
</dbReference>
<dbReference type="PANTHER" id="PTHR45528:SF1">
    <property type="entry name" value="SENSOR HISTIDINE KINASE CPXA"/>
    <property type="match status" value="1"/>
</dbReference>
<dbReference type="InterPro" id="IPR003661">
    <property type="entry name" value="HisK_dim/P_dom"/>
</dbReference>
<evidence type="ECO:0000256" key="8">
    <source>
        <dbReference type="ARBA" id="ARBA00022741"/>
    </source>
</evidence>
<name>A0A1W1UQU5_PEPAS</name>
<feature type="transmembrane region" description="Helical" evidence="14">
    <location>
        <begin position="298"/>
        <end position="319"/>
    </location>
</feature>
<evidence type="ECO:0000256" key="1">
    <source>
        <dbReference type="ARBA" id="ARBA00000085"/>
    </source>
</evidence>
<keyword evidence="10" id="KW-0067">ATP-binding</keyword>
<gene>
    <name evidence="16" type="ORF">SAMN00017477_0538</name>
</gene>
<dbReference type="Gene3D" id="3.30.565.10">
    <property type="entry name" value="Histidine kinase-like ATPase, C-terminal domain"/>
    <property type="match status" value="1"/>
</dbReference>
<dbReference type="SUPFAM" id="SSF55874">
    <property type="entry name" value="ATPase domain of HSP90 chaperone/DNA topoisomerase II/histidine kinase"/>
    <property type="match status" value="1"/>
</dbReference>
<dbReference type="AlphaFoldDB" id="A0A1W1UQU5"/>
<dbReference type="STRING" id="573058.SAMN00017477_0538"/>
<evidence type="ECO:0000256" key="13">
    <source>
        <dbReference type="ARBA" id="ARBA00023136"/>
    </source>
</evidence>
<evidence type="ECO:0000313" key="17">
    <source>
        <dbReference type="Proteomes" id="UP000192368"/>
    </source>
</evidence>
<organism evidence="16 17">
    <name type="scientific">Peptoniphilus asaccharolyticus DSM 20463</name>
    <dbReference type="NCBI Taxonomy" id="573058"/>
    <lineage>
        <taxon>Bacteria</taxon>
        <taxon>Bacillati</taxon>
        <taxon>Bacillota</taxon>
        <taxon>Tissierellia</taxon>
        <taxon>Tissierellales</taxon>
        <taxon>Peptoniphilaceae</taxon>
        <taxon>Peptoniphilus</taxon>
    </lineage>
</organism>
<dbReference type="GO" id="GO:0000155">
    <property type="term" value="F:phosphorelay sensor kinase activity"/>
    <property type="evidence" value="ECO:0007669"/>
    <property type="project" value="InterPro"/>
</dbReference>
<evidence type="ECO:0000256" key="4">
    <source>
        <dbReference type="ARBA" id="ARBA00022475"/>
    </source>
</evidence>
<evidence type="ECO:0000259" key="15">
    <source>
        <dbReference type="PROSITE" id="PS50109"/>
    </source>
</evidence>
<dbReference type="SMART" id="SM00388">
    <property type="entry name" value="HisKA"/>
    <property type="match status" value="1"/>
</dbReference>